<dbReference type="Gene3D" id="3.40.50.20">
    <property type="match status" value="1"/>
</dbReference>
<feature type="domain" description="ATP-grasp" evidence="6">
    <location>
        <begin position="116"/>
        <end position="311"/>
    </location>
</feature>
<evidence type="ECO:0000313" key="8">
    <source>
        <dbReference type="Proteomes" id="UP001064933"/>
    </source>
</evidence>
<feature type="region of interest" description="Disordered" evidence="5">
    <location>
        <begin position="405"/>
        <end position="438"/>
    </location>
</feature>
<dbReference type="PANTHER" id="PTHR43585:SF2">
    <property type="entry name" value="ATP-GRASP ENZYME FSQD"/>
    <property type="match status" value="1"/>
</dbReference>
<feature type="compositionally biased region" description="Low complexity" evidence="5">
    <location>
        <begin position="412"/>
        <end position="423"/>
    </location>
</feature>
<evidence type="ECO:0000256" key="3">
    <source>
        <dbReference type="ARBA" id="ARBA00022840"/>
    </source>
</evidence>
<dbReference type="Proteomes" id="UP001064933">
    <property type="component" value="Chromosome"/>
</dbReference>
<protein>
    <recommendedName>
        <fullName evidence="6">ATP-grasp domain-containing protein</fullName>
    </recommendedName>
</protein>
<accession>A0ABY6AYJ1</accession>
<dbReference type="InterPro" id="IPR013815">
    <property type="entry name" value="ATP_grasp_subdomain_1"/>
</dbReference>
<organism evidence="7 8">
    <name type="scientific">Roseateles amylovorans</name>
    <dbReference type="NCBI Taxonomy" id="2978473"/>
    <lineage>
        <taxon>Bacteria</taxon>
        <taxon>Pseudomonadati</taxon>
        <taxon>Pseudomonadota</taxon>
        <taxon>Betaproteobacteria</taxon>
        <taxon>Burkholderiales</taxon>
        <taxon>Sphaerotilaceae</taxon>
        <taxon>Roseateles</taxon>
    </lineage>
</organism>
<name>A0ABY6AYJ1_9BURK</name>
<dbReference type="Gene3D" id="3.30.470.20">
    <property type="entry name" value="ATP-grasp fold, B domain"/>
    <property type="match status" value="1"/>
</dbReference>
<evidence type="ECO:0000313" key="7">
    <source>
        <dbReference type="EMBL" id="UXH77469.1"/>
    </source>
</evidence>
<gene>
    <name evidence="7" type="ORF">N4261_21115</name>
</gene>
<keyword evidence="1" id="KW-0436">Ligase</keyword>
<dbReference type="PROSITE" id="PS50975">
    <property type="entry name" value="ATP_GRASP"/>
    <property type="match status" value="1"/>
</dbReference>
<evidence type="ECO:0000256" key="5">
    <source>
        <dbReference type="SAM" id="MobiDB-lite"/>
    </source>
</evidence>
<dbReference type="EMBL" id="CP104562">
    <property type="protein sequence ID" value="UXH77469.1"/>
    <property type="molecule type" value="Genomic_DNA"/>
</dbReference>
<dbReference type="Gene3D" id="3.30.1490.20">
    <property type="entry name" value="ATP-grasp fold, A domain"/>
    <property type="match status" value="1"/>
</dbReference>
<evidence type="ECO:0000259" key="6">
    <source>
        <dbReference type="PROSITE" id="PS50975"/>
    </source>
</evidence>
<proteinExistence type="predicted"/>
<keyword evidence="2 4" id="KW-0547">Nucleotide-binding</keyword>
<evidence type="ECO:0000256" key="2">
    <source>
        <dbReference type="ARBA" id="ARBA00022741"/>
    </source>
</evidence>
<dbReference type="InterPro" id="IPR011761">
    <property type="entry name" value="ATP-grasp"/>
</dbReference>
<keyword evidence="3 4" id="KW-0067">ATP-binding</keyword>
<sequence>MSLLLFCPPKILLQHSAAQWAETLGSDARVLTCSSQRESIERHLAGRVVCHFFDRFNDNAAVELRALEIARTLPGPRAVGLAEIDMLRAARVNDRLGLTSGAEDAMRYYRDKYLMKCRAREAGLPVAAMAVVHSAMDVRRFIDRHGWPVVVKPRDGRGSNNVIVLRDESALDAWLDRQPSSTLYNTMVEAFVVGDHYIVNGLYVRGKPVVISPVRVMTSALDFLGGACHDLHMLDDSNPVQQALVDYSRRLVEQVLPSEPTMLFHLEAFVDPAGRIVLCEIASRLGGVFFNQELEEAWGLDVRMAFLRALRDPSATVSAPERPVRRVGHISIPPVPGLLVEAPTECPLPFVRRYKLYGQPGRAYSGMAFTNSEVVSAIVEGADEAQIRDRLQAFQRWFADNTRWETGRHEASGGAPTAASAGPELRARPAGAEPIVAQ</sequence>
<evidence type="ECO:0000256" key="1">
    <source>
        <dbReference type="ARBA" id="ARBA00022598"/>
    </source>
</evidence>
<keyword evidence="8" id="KW-1185">Reference proteome</keyword>
<dbReference type="InterPro" id="IPR052032">
    <property type="entry name" value="ATP-dep_AA_Ligase"/>
</dbReference>
<dbReference type="RefSeq" id="WP_261757219.1">
    <property type="nucleotide sequence ID" value="NZ_CP104562.2"/>
</dbReference>
<dbReference type="SUPFAM" id="SSF56059">
    <property type="entry name" value="Glutathione synthetase ATP-binding domain-like"/>
    <property type="match status" value="1"/>
</dbReference>
<dbReference type="PANTHER" id="PTHR43585">
    <property type="entry name" value="FUMIPYRROLE BIOSYNTHESIS PROTEIN C"/>
    <property type="match status" value="1"/>
</dbReference>
<reference evidence="7" key="1">
    <citation type="submission" date="2022-10" db="EMBL/GenBank/DDBJ databases">
        <title>Characterization and whole genome sequencing of a new Roseateles species, isolated from fresh water.</title>
        <authorList>
            <person name="Guliayeva D.Y."/>
            <person name="Akhremchuk A.E."/>
            <person name="Sikolenko M.A."/>
            <person name="Valentovich L.N."/>
            <person name="Sidarenka A.V."/>
        </authorList>
    </citation>
    <scope>NUCLEOTIDE SEQUENCE</scope>
    <source>
        <strain evidence="7">BIM B-1768</strain>
    </source>
</reference>
<evidence type="ECO:0000256" key="4">
    <source>
        <dbReference type="PROSITE-ProRule" id="PRU00409"/>
    </source>
</evidence>